<keyword evidence="4" id="KW-1185">Reference proteome</keyword>
<organism evidence="3 4">
    <name type="scientific">Nakaseomyces bracarensis</name>
    <dbReference type="NCBI Taxonomy" id="273131"/>
    <lineage>
        <taxon>Eukaryota</taxon>
        <taxon>Fungi</taxon>
        <taxon>Dikarya</taxon>
        <taxon>Ascomycota</taxon>
        <taxon>Saccharomycotina</taxon>
        <taxon>Saccharomycetes</taxon>
        <taxon>Saccharomycetales</taxon>
        <taxon>Saccharomycetaceae</taxon>
        <taxon>Nakaseomyces</taxon>
    </lineage>
</organism>
<evidence type="ECO:0000313" key="3">
    <source>
        <dbReference type="EMBL" id="KAL3230995.1"/>
    </source>
</evidence>
<dbReference type="Gene3D" id="1.25.40.10">
    <property type="entry name" value="Tetratricopeptide repeat domain"/>
    <property type="match status" value="1"/>
</dbReference>
<protein>
    <recommendedName>
        <fullName evidence="2">Protein ZIP4 homolog</fullName>
    </recommendedName>
</protein>
<dbReference type="InterPro" id="IPR013940">
    <property type="entry name" value="Spo22/ZIP4/TEX11"/>
</dbReference>
<dbReference type="InterPro" id="IPR011990">
    <property type="entry name" value="TPR-like_helical_dom_sf"/>
</dbReference>
<keyword evidence="1" id="KW-0469">Meiosis</keyword>
<name>A0ABR4NRN9_9SACH</name>
<dbReference type="Proteomes" id="UP001623330">
    <property type="component" value="Unassembled WGS sequence"/>
</dbReference>
<gene>
    <name evidence="3" type="ORF">RNJ44_00634</name>
</gene>
<dbReference type="Pfam" id="PF08631">
    <property type="entry name" value="SPO22"/>
    <property type="match status" value="1"/>
</dbReference>
<evidence type="ECO:0000313" key="4">
    <source>
        <dbReference type="Proteomes" id="UP001623330"/>
    </source>
</evidence>
<accession>A0ABR4NRN9</accession>
<reference evidence="3 4" key="1">
    <citation type="submission" date="2024-05" db="EMBL/GenBank/DDBJ databases">
        <title>Long read based assembly of the Candida bracarensis genome reveals expanded adhesin content.</title>
        <authorList>
            <person name="Marcet-Houben M."/>
            <person name="Ksiezopolska E."/>
            <person name="Gabaldon T."/>
        </authorList>
    </citation>
    <scope>NUCLEOTIDE SEQUENCE [LARGE SCALE GENOMIC DNA]</scope>
    <source>
        <strain evidence="3 4">CBM6</strain>
    </source>
</reference>
<proteinExistence type="predicted"/>
<dbReference type="SUPFAM" id="SSF48452">
    <property type="entry name" value="TPR-like"/>
    <property type="match status" value="1"/>
</dbReference>
<sequence length="989" mass="114424">MNSITSTFETNLQEFATVAHNISTQILSLSNIERGDLLNIEKKIDFLTPICEKYQVSFRSGDFTIADDTILKLENAGTSLWNTLSISLKTAEDVKPKDTTSENVEISSLKYNVVIKCKYFVCLILELYHAITKITENAIRNLKCSITTLKYCTEYGELVSQRDLNLRIQNLTQTQLERLTNTSENGDQINKEDLLSIKHLKFDFYLCCFQIAIKEKDFANASIYESNFSNEEQISAMNASSIIELCRVIYNSIVEVDKSNDKTVSYSSLVELLERNLSYLELPNKNLEAHLDYDNVRFSNLVLLIHIILKDGKEDEFSHSKLLGKLLKEYPTRCDTYTFAIKCFKELQNENMVDEIENTIMSMIVSVDVPGNVDIFISTLTELSKLNIMVGLKCLDYLIENKVDSGRDQACFEELLCIRFYLTTQSEQLNALEKIKSLTAFTAQIEHVLAKELSKKTIATVITLLWNEGKKAEKREQFEEAIPYYQLACADIFGRGYIDIAKIQRTLANIYIQMGNINNALHWYHKLSTEDRKEPLSQLINFKIKMREMCYKDAELIIDEIVHSKQRNTLDVLILIIIESKSVPSITLKAVILLYEIIGHEDTTLDLKTGESMNILTLTRYTIQMLIKVNEEDFSEQTKPHLDLILKMLNQVVQFLKQKKLMTRSSTEELNSVDNNSEGVIITEVEWFAAVCYNISLKFYEVEFNLDKMSMIIDYGIQFFQFLPLNDLTFPKRSYYFIWQARCNILQYLILKKVAFKNGSNITFLLEKAKAAFNDTLQFIDTEDYKDGKTEPLEIETQEVLLTTAQNYLEILANQKKYQDLFKLVDIIAKYRNPDLDEVLMEIFLAQDSIPYTQLLDMLIRIVQRNFRDVKIRAVKLFYWIRRCMEISVNYGLGVSPAFLESAYKLLETRYRADIVSSEILKQEVELTAICCWNKGVNYLVQAQRKDGELWCGLSIRMADYIDISFKKKLVELWSSLNKLADTQINKNR</sequence>
<dbReference type="EMBL" id="JBEVYD010000008">
    <property type="protein sequence ID" value="KAL3230995.1"/>
    <property type="molecule type" value="Genomic_DNA"/>
</dbReference>
<dbReference type="PANTHER" id="PTHR40375:SF2">
    <property type="entry name" value="SPORULATION-SPECIFIC PROTEIN 22"/>
    <property type="match status" value="1"/>
</dbReference>
<comment type="caution">
    <text evidence="3">The sequence shown here is derived from an EMBL/GenBank/DDBJ whole genome shotgun (WGS) entry which is preliminary data.</text>
</comment>
<evidence type="ECO:0000256" key="1">
    <source>
        <dbReference type="ARBA" id="ARBA00023254"/>
    </source>
</evidence>
<dbReference type="PANTHER" id="PTHR40375">
    <property type="entry name" value="SPORULATION-SPECIFIC PROTEIN 22"/>
    <property type="match status" value="1"/>
</dbReference>
<dbReference type="InterPro" id="IPR039057">
    <property type="entry name" value="Spo22/ZIP4"/>
</dbReference>
<evidence type="ECO:0000256" key="2">
    <source>
        <dbReference type="ARBA" id="ARBA00031845"/>
    </source>
</evidence>